<evidence type="ECO:0000313" key="2">
    <source>
        <dbReference type="EMBL" id="KKP89134.1"/>
    </source>
</evidence>
<keyword evidence="1" id="KW-0175">Coiled coil</keyword>
<name>A0A0G0D4K5_9BACT</name>
<organism evidence="2 3">
    <name type="scientific">Berkelbacteria bacterium GW2011_GWA2_35_9</name>
    <dbReference type="NCBI Taxonomy" id="1618333"/>
    <lineage>
        <taxon>Bacteria</taxon>
        <taxon>Candidatus Berkelbacteria</taxon>
    </lineage>
</organism>
<dbReference type="InterPro" id="IPR042184">
    <property type="entry name" value="YqeY/Aim41_N"/>
</dbReference>
<dbReference type="Gene3D" id="1.10.1510.10">
    <property type="entry name" value="Uncharacterised protein YqeY/AIM41 PF09424, N-terminal domain"/>
    <property type="match status" value="1"/>
</dbReference>
<accession>A0A0G0D4K5</accession>
<dbReference type="SUPFAM" id="SSF89095">
    <property type="entry name" value="GatB/YqeY motif"/>
    <property type="match status" value="1"/>
</dbReference>
<reference evidence="2 3" key="1">
    <citation type="journal article" date="2015" name="Nature">
        <title>rRNA introns, odd ribosomes, and small enigmatic genomes across a large radiation of phyla.</title>
        <authorList>
            <person name="Brown C.T."/>
            <person name="Hug L.A."/>
            <person name="Thomas B.C."/>
            <person name="Sharon I."/>
            <person name="Castelle C.J."/>
            <person name="Singh A."/>
            <person name="Wilkins M.J."/>
            <person name="Williams K.H."/>
            <person name="Banfield J.F."/>
        </authorList>
    </citation>
    <scope>NUCLEOTIDE SEQUENCE [LARGE SCALE GENOMIC DNA]</scope>
</reference>
<dbReference type="Gene3D" id="1.10.10.410">
    <property type="match status" value="1"/>
</dbReference>
<dbReference type="InterPro" id="IPR003789">
    <property type="entry name" value="Asn/Gln_tRNA_amidoTrase-B-like"/>
</dbReference>
<dbReference type="EMBL" id="LBRB01000002">
    <property type="protein sequence ID" value="KKP89134.1"/>
    <property type="molecule type" value="Genomic_DNA"/>
</dbReference>
<dbReference type="PANTHER" id="PTHR28055">
    <property type="entry name" value="ALTERED INHERITANCE OF MITOCHONDRIA PROTEIN 41, MITOCHONDRIAL"/>
    <property type="match status" value="1"/>
</dbReference>
<dbReference type="InterPro" id="IPR019004">
    <property type="entry name" value="YqeY/Aim41"/>
</dbReference>
<evidence type="ECO:0000256" key="1">
    <source>
        <dbReference type="SAM" id="Coils"/>
    </source>
</evidence>
<protein>
    <recommendedName>
        <fullName evidence="4">Glutamyl-tRNA amidotransferase</fullName>
    </recommendedName>
</protein>
<gene>
    <name evidence="2" type="ORF">UR93_C0002G0036</name>
</gene>
<dbReference type="InterPro" id="IPR023168">
    <property type="entry name" value="GatB_Yqey_C_2"/>
</dbReference>
<proteinExistence type="predicted"/>
<dbReference type="GO" id="GO:0016884">
    <property type="term" value="F:carbon-nitrogen ligase activity, with glutamine as amido-N-donor"/>
    <property type="evidence" value="ECO:0007669"/>
    <property type="project" value="InterPro"/>
</dbReference>
<evidence type="ECO:0000313" key="3">
    <source>
        <dbReference type="Proteomes" id="UP000034316"/>
    </source>
</evidence>
<dbReference type="AlphaFoldDB" id="A0A0G0D4K5"/>
<sequence>MLEEKINTDLITALKAKDVLKTSVLRLIKASIENKKIINHGEIDDDQILLVIKTELKQANETLDSLEKNDRDTQEQSAKIAVIKSYLPKQMEKNELEEIIASAIKSTNAQGISDMGKVIGQVMLQVKGQADGSVVSKIVKEKLS</sequence>
<comment type="caution">
    <text evidence="2">The sequence shown here is derived from an EMBL/GenBank/DDBJ whole genome shotgun (WGS) entry which is preliminary data.</text>
</comment>
<feature type="coiled-coil region" evidence="1">
    <location>
        <begin position="49"/>
        <end position="76"/>
    </location>
</feature>
<dbReference type="Pfam" id="PF09424">
    <property type="entry name" value="YqeY"/>
    <property type="match status" value="1"/>
</dbReference>
<evidence type="ECO:0008006" key="4">
    <source>
        <dbReference type="Google" id="ProtNLM"/>
    </source>
</evidence>
<dbReference type="PANTHER" id="PTHR28055:SF1">
    <property type="entry name" value="ALTERED INHERITANCE OF MITOCHONDRIA PROTEIN 41, MITOCHONDRIAL"/>
    <property type="match status" value="1"/>
</dbReference>
<dbReference type="STRING" id="1618333.UR93_C0002G0036"/>
<dbReference type="Proteomes" id="UP000034316">
    <property type="component" value="Unassembled WGS sequence"/>
</dbReference>